<proteinExistence type="predicted"/>
<keyword evidence="1" id="KW-0812">Transmembrane</keyword>
<evidence type="ECO:0000256" key="1">
    <source>
        <dbReference type="SAM" id="Phobius"/>
    </source>
</evidence>
<keyword evidence="1" id="KW-1133">Transmembrane helix</keyword>
<gene>
    <name evidence="2" type="ORF">IPJ89_01050</name>
</gene>
<name>A0A7T9DK57_9ARCH</name>
<accession>A0A7T9DK57</accession>
<reference evidence="2" key="1">
    <citation type="submission" date="2020-11" db="EMBL/GenBank/DDBJ databases">
        <title>Connecting structure to function with the recovery of over 1000 high-quality activated sludge metagenome-assembled genomes encoding full-length rRNA genes using long-read sequencing.</title>
        <authorList>
            <person name="Singleton C.M."/>
            <person name="Petriglieri F."/>
            <person name="Kristensen J.M."/>
            <person name="Kirkegaard R.H."/>
            <person name="Michaelsen T.Y."/>
            <person name="Andersen M.H."/>
            <person name="Karst S.M."/>
            <person name="Dueholm M.S."/>
            <person name="Nielsen P.H."/>
            <person name="Albertsen M."/>
        </authorList>
    </citation>
    <scope>NUCLEOTIDE SEQUENCE</scope>
    <source>
        <strain evidence="2">Fred_18-Q3-R57-64_BAT3C.431</strain>
    </source>
</reference>
<feature type="transmembrane region" description="Helical" evidence="1">
    <location>
        <begin position="12"/>
        <end position="30"/>
    </location>
</feature>
<dbReference type="EMBL" id="CP064981">
    <property type="protein sequence ID" value="QQR92814.1"/>
    <property type="molecule type" value="Genomic_DNA"/>
</dbReference>
<sequence>MNSTRAQVATEILLSILILLLVFVVVLLLIHTRSVSNLALQQNLQEEGICTKLASIITYMSSNPPYTETRLELEFDTNIVAGTIFVGDRICPFLGNVSNVILYRGIVKAFDVNGLIIFTNDLNYSPFNPPVQVPNSNANVTAGIVLLTDDQNQVWSTEVQADDVAYAVSLDDQLVDPDWVEFRFSNLGLTPADTITNVSIYIKHLQGNLIGLTEDLRRIQCWNGTTWLDIEAYTPSYSETLYQSPNLSSCISDYNLANNARLRMTYEPSGSGSGISIDYGRLDVNFLEIGQTLDLWELAVDLPQPVDFRTDVNSTANTFGPGAGNDGWDWNINQFGGIAPQGIQFNVDPNGDGSIVDSNVPVNQQLQIRMGGGAPNAGAFPDDNAFTGPAVSGAYGIQVDVNSSMWSRIQGGGQLLLSFAYLVDADAGWGNAADAGEEAWVKARFGSSGNMNYLGSDLDTSDDDGDASPEIWFADTPRDTTAFFTQDISSFVTGTGTYYLELGGALSDWDLGNEGVGIYIDNINLVVT</sequence>
<organism evidence="2">
    <name type="scientific">Candidatus Iainarchaeum sp</name>
    <dbReference type="NCBI Taxonomy" id="3101447"/>
    <lineage>
        <taxon>Archaea</taxon>
        <taxon>Candidatus Iainarchaeota</taxon>
        <taxon>Candidatus Iainarchaeia</taxon>
        <taxon>Candidatus Iainarchaeales</taxon>
        <taxon>Candidatus Iainarchaeaceae</taxon>
        <taxon>Candidatus Iainarchaeum</taxon>
    </lineage>
</organism>
<evidence type="ECO:0000313" key="2">
    <source>
        <dbReference type="EMBL" id="QQR92814.1"/>
    </source>
</evidence>
<protein>
    <submittedName>
        <fullName evidence="2">Uncharacterized protein</fullName>
    </submittedName>
</protein>
<keyword evidence="1" id="KW-0472">Membrane</keyword>
<dbReference type="AlphaFoldDB" id="A0A7T9DK57"/>
<dbReference type="Proteomes" id="UP000596004">
    <property type="component" value="Chromosome"/>
</dbReference>